<dbReference type="PANTHER" id="PTHR34353">
    <property type="entry name" value="CRISPR-ASSOCIATED ENDONUCLEASE CAS1 1"/>
    <property type="match status" value="1"/>
</dbReference>
<evidence type="ECO:0000256" key="3">
    <source>
        <dbReference type="ARBA" id="ARBA00022759"/>
    </source>
</evidence>
<evidence type="ECO:0000256" key="4">
    <source>
        <dbReference type="ARBA" id="ARBA00022801"/>
    </source>
</evidence>
<feature type="region of interest" description="Disordered" evidence="15">
    <location>
        <begin position="78"/>
        <end position="99"/>
    </location>
</feature>
<evidence type="ECO:0000256" key="15">
    <source>
        <dbReference type="SAM" id="MobiDB-lite"/>
    </source>
</evidence>
<feature type="binding site" evidence="14">
    <location>
        <position position="495"/>
    </location>
    <ligand>
        <name>Mn(2+)</name>
        <dbReference type="ChEBI" id="CHEBI:29035"/>
    </ligand>
</feature>
<dbReference type="STRING" id="575540.Isop_0510"/>
<dbReference type="Proteomes" id="UP000008631">
    <property type="component" value="Chromosome"/>
</dbReference>
<feature type="binding site" evidence="14">
    <location>
        <position position="592"/>
    </location>
    <ligand>
        <name>Mn(2+)</name>
        <dbReference type="ChEBI" id="CHEBI:29035"/>
    </ligand>
</feature>
<dbReference type="Pfam" id="PF01930">
    <property type="entry name" value="Cas_Cas4"/>
    <property type="match status" value="1"/>
</dbReference>
<evidence type="ECO:0000256" key="12">
    <source>
        <dbReference type="ARBA" id="ARBA00033996"/>
    </source>
</evidence>
<evidence type="ECO:0000256" key="1">
    <source>
        <dbReference type="ARBA" id="ARBA00022722"/>
    </source>
</evidence>
<accession>E8QZH6</accession>
<keyword evidence="3 14" id="KW-0255">Endonuclease</keyword>
<feature type="binding site" evidence="14">
    <location>
        <position position="577"/>
    </location>
    <ligand>
        <name>Mn(2+)</name>
        <dbReference type="ChEBI" id="CHEBI:29035"/>
    </ligand>
</feature>
<dbReference type="KEGG" id="ipa:Isop_0510"/>
<keyword evidence="1 14" id="KW-0540">Nuclease</keyword>
<dbReference type="InterPro" id="IPR022765">
    <property type="entry name" value="Dna2/Cas4_DUF83"/>
</dbReference>
<evidence type="ECO:0000256" key="13">
    <source>
        <dbReference type="ARBA" id="ARBA00038592"/>
    </source>
</evidence>
<comment type="subunit">
    <text evidence="13 14">Homodimer, forms a heterotetramer with a Cas2 homodimer.</text>
</comment>
<evidence type="ECO:0000256" key="2">
    <source>
        <dbReference type="ARBA" id="ARBA00022723"/>
    </source>
</evidence>
<dbReference type="Gene3D" id="3.100.10.20">
    <property type="entry name" value="CRISPR-associated endonuclease Cas1, N-terminal domain"/>
    <property type="match status" value="1"/>
</dbReference>
<dbReference type="GO" id="GO:0051536">
    <property type="term" value="F:iron-sulfur cluster binding"/>
    <property type="evidence" value="ECO:0007669"/>
    <property type="project" value="UniProtKB-KW"/>
</dbReference>
<evidence type="ECO:0000256" key="9">
    <source>
        <dbReference type="ARBA" id="ARBA00023118"/>
    </source>
</evidence>
<dbReference type="NCBIfam" id="TIGR00372">
    <property type="entry name" value="cas4"/>
    <property type="match status" value="1"/>
</dbReference>
<dbReference type="GO" id="GO:0003677">
    <property type="term" value="F:DNA binding"/>
    <property type="evidence" value="ECO:0007669"/>
    <property type="project" value="UniProtKB-KW"/>
</dbReference>
<dbReference type="CDD" id="cd09634">
    <property type="entry name" value="Cas1_I-II-III"/>
    <property type="match status" value="1"/>
</dbReference>
<dbReference type="EMBL" id="CP002353">
    <property type="protein sequence ID" value="ADV61103.1"/>
    <property type="molecule type" value="Genomic_DNA"/>
</dbReference>
<evidence type="ECO:0000256" key="11">
    <source>
        <dbReference type="ARBA" id="ARBA00023211"/>
    </source>
</evidence>
<comment type="similarity">
    <text evidence="14">Belongs to the CRISPR-associated endonuclease Cas1 family.</text>
</comment>
<feature type="compositionally biased region" description="Polar residues" evidence="15">
    <location>
        <begin position="87"/>
        <end position="99"/>
    </location>
</feature>
<keyword evidence="7" id="KW-0408">Iron</keyword>
<dbReference type="PANTHER" id="PTHR34353:SF2">
    <property type="entry name" value="CRISPR-ASSOCIATED ENDONUCLEASE CAS1 1"/>
    <property type="match status" value="1"/>
</dbReference>
<dbReference type="InParanoid" id="E8QZH6"/>
<dbReference type="GO" id="GO:0051607">
    <property type="term" value="P:defense response to virus"/>
    <property type="evidence" value="ECO:0007669"/>
    <property type="project" value="UniProtKB-UniRule"/>
</dbReference>
<evidence type="ECO:0000256" key="14">
    <source>
        <dbReference type="HAMAP-Rule" id="MF_01470"/>
    </source>
</evidence>
<dbReference type="AlphaFoldDB" id="E8QZH6"/>
<keyword evidence="11 14" id="KW-0464">Manganese</keyword>
<evidence type="ECO:0000256" key="8">
    <source>
        <dbReference type="ARBA" id="ARBA00023014"/>
    </source>
</evidence>
<dbReference type="HAMAP" id="MF_01470">
    <property type="entry name" value="Cas1"/>
    <property type="match status" value="1"/>
</dbReference>
<proteinExistence type="inferred from homology"/>
<reference evidence="17 18" key="2">
    <citation type="journal article" date="2011" name="Stand. Genomic Sci.">
        <title>Complete genome sequence of Isosphaera pallida type strain (IS1B).</title>
        <authorList>
            <consortium name="US DOE Joint Genome Institute (JGI-PGF)"/>
            <person name="Goker M."/>
            <person name="Cleland D."/>
            <person name="Saunders E."/>
            <person name="Lapidus A."/>
            <person name="Nolan M."/>
            <person name="Lucas S."/>
            <person name="Hammon N."/>
            <person name="Deshpande S."/>
            <person name="Cheng J.F."/>
            <person name="Tapia R."/>
            <person name="Han C."/>
            <person name="Goodwin L."/>
            <person name="Pitluck S."/>
            <person name="Liolios K."/>
            <person name="Pagani I."/>
            <person name="Ivanova N."/>
            <person name="Mavromatis K."/>
            <person name="Pati A."/>
            <person name="Chen A."/>
            <person name="Palaniappan K."/>
            <person name="Land M."/>
            <person name="Hauser L."/>
            <person name="Chang Y.J."/>
            <person name="Jeffries C.D."/>
            <person name="Detter J.C."/>
            <person name="Beck B."/>
            <person name="Woyke T."/>
            <person name="Bristow J."/>
            <person name="Eisen J.A."/>
            <person name="Markowitz V."/>
            <person name="Hugenholtz P."/>
            <person name="Kyrpides N.C."/>
            <person name="Klenk H.P."/>
        </authorList>
    </citation>
    <scope>NUCLEOTIDE SEQUENCE [LARGE SCALE GENOMIC DNA]</scope>
    <source>
        <strain evidence="18">ATCC 43644 / DSM 9630 / IS1B</strain>
    </source>
</reference>
<reference key="1">
    <citation type="submission" date="2010-11" db="EMBL/GenBank/DDBJ databases">
        <title>The complete sequence of chromosome of Isophaera pallida ATCC 43644.</title>
        <authorList>
            <consortium name="US DOE Joint Genome Institute (JGI-PGF)"/>
            <person name="Lucas S."/>
            <person name="Copeland A."/>
            <person name="Lapidus A."/>
            <person name="Bruce D."/>
            <person name="Goodwin L."/>
            <person name="Pitluck S."/>
            <person name="Kyrpides N."/>
            <person name="Mavromatis K."/>
            <person name="Pagani I."/>
            <person name="Ivanova N."/>
            <person name="Saunders E."/>
            <person name="Brettin T."/>
            <person name="Detter J.C."/>
            <person name="Han C."/>
            <person name="Tapia R."/>
            <person name="Land M."/>
            <person name="Hauser L."/>
            <person name="Markowitz V."/>
            <person name="Cheng J.-F."/>
            <person name="Hugenholtz P."/>
            <person name="Woyke T."/>
            <person name="Wu D."/>
            <person name="Eisen J.A."/>
        </authorList>
    </citation>
    <scope>NUCLEOTIDE SEQUENCE</scope>
    <source>
        <strain>ATCC 43644</strain>
    </source>
</reference>
<name>E8QZH6_ISOPI</name>
<dbReference type="GO" id="GO:0004519">
    <property type="term" value="F:endonuclease activity"/>
    <property type="evidence" value="ECO:0007669"/>
    <property type="project" value="UniProtKB-UniRule"/>
</dbReference>
<evidence type="ECO:0000256" key="5">
    <source>
        <dbReference type="ARBA" id="ARBA00022839"/>
    </source>
</evidence>
<keyword evidence="8" id="KW-0411">Iron-sulfur</keyword>
<evidence type="ECO:0000256" key="6">
    <source>
        <dbReference type="ARBA" id="ARBA00022842"/>
    </source>
</evidence>
<evidence type="ECO:0000313" key="17">
    <source>
        <dbReference type="EMBL" id="ADV61103.1"/>
    </source>
</evidence>
<dbReference type="InterPro" id="IPR011604">
    <property type="entry name" value="PDDEXK-like_dom_sf"/>
</dbReference>
<gene>
    <name evidence="14" type="primary">cas1</name>
    <name evidence="17" type="ordered locus">Isop_0510</name>
</gene>
<dbReference type="GO" id="GO:0004527">
    <property type="term" value="F:exonuclease activity"/>
    <property type="evidence" value="ECO:0007669"/>
    <property type="project" value="UniProtKB-KW"/>
</dbReference>
<dbReference type="eggNOG" id="COG1518">
    <property type="taxonomic scope" value="Bacteria"/>
</dbReference>
<keyword evidence="2 14" id="KW-0479">Metal-binding</keyword>
<dbReference type="HOGENOM" id="CLU_466793_0_0_0"/>
<dbReference type="Pfam" id="PF01867">
    <property type="entry name" value="Cas_Cas1"/>
    <property type="match status" value="1"/>
</dbReference>
<dbReference type="GO" id="GO:0046872">
    <property type="term" value="F:metal ion binding"/>
    <property type="evidence" value="ECO:0007669"/>
    <property type="project" value="UniProtKB-UniRule"/>
</dbReference>
<sequence>MSTEDFLIIPPCDEDFAEQSEPPPPPGPEAAKPVGPAASPCPSGATMVSNDLKMEQAASALDENEDDDSSLHSQPIVIPTETHPRSTRANSPQLSSAQLRSKEEALMPARMLNEYIYCPRLFYYEWVEGVFAENLDVVEGRHRHTRVDGKTDDLPSVQQVEKGEAERLHARSVSLADDHHGLIAKLDLIECADGAMIPVDYKKGKPRLADDGQPQVWEPERVQMAVQALVLRANGYRCERGVVYYHQTRQRVDVPIDDSLIATTLRALDEARQLARSGTIPPPLVDSPKCPRCSLVGICLPDETNLLRNSAPPDAIASTESSAAESNAPTAVRALVTPRDDLKSLYLNTQGTFVSKSGAVLKIRKDDQILQEVRIQETCQVSVFGNVQLSSQAIQTLCEHEVPIAYFSQGGWFYGLTRGLDLRNVMIRREQFRRADDPAFCLALAKRLVAGKARNQRTMLQRNHIEPPAGAIQRIRAIIQEVEQADSLESLLGLEGTIARLYFQNFNGLIKPDDNHTPHQPPSDDPRALTFHFDQRNRRPPRDPVNALLSLGYALLTKDMTIACHAVGLDPYLGFYHQPRHGRCGLALDLMEPFRPLIADSAVLFAINTRMVTPSDFLRAGDSVALTPAGRKAFIRAYETRMDHLATHPLFSYRLSYRRMLELQVRLLARVLTGEIKDYPVFTTR</sequence>
<organism evidence="17 18">
    <name type="scientific">Isosphaera pallida (strain ATCC 43644 / DSM 9630 / IS1B)</name>
    <dbReference type="NCBI Taxonomy" id="575540"/>
    <lineage>
        <taxon>Bacteria</taxon>
        <taxon>Pseudomonadati</taxon>
        <taxon>Planctomycetota</taxon>
        <taxon>Planctomycetia</taxon>
        <taxon>Isosphaerales</taxon>
        <taxon>Isosphaeraceae</taxon>
        <taxon>Isosphaera</taxon>
    </lineage>
</organism>
<evidence type="ECO:0000256" key="7">
    <source>
        <dbReference type="ARBA" id="ARBA00023004"/>
    </source>
</evidence>
<dbReference type="eggNOG" id="COG1468">
    <property type="taxonomic scope" value="Bacteria"/>
</dbReference>
<comment type="catalytic activity">
    <reaction evidence="12">
        <text>exonucleolytic cleavage in the 5'- to 3'-direction to yield nucleoside 3'-phosphates.</text>
        <dbReference type="EC" id="3.1.12.1"/>
    </reaction>
</comment>
<dbReference type="Gene3D" id="3.90.320.10">
    <property type="match status" value="1"/>
</dbReference>
<evidence type="ECO:0000256" key="10">
    <source>
        <dbReference type="ARBA" id="ARBA00023125"/>
    </source>
</evidence>
<evidence type="ECO:0000259" key="16">
    <source>
        <dbReference type="Pfam" id="PF01930"/>
    </source>
</evidence>
<feature type="compositionally biased region" description="Low complexity" evidence="15">
    <location>
        <begin position="29"/>
        <end position="38"/>
    </location>
</feature>
<dbReference type="InterPro" id="IPR013343">
    <property type="entry name" value="CRISPR-assoc_prot_Cas4"/>
</dbReference>
<dbReference type="Gene3D" id="1.20.120.920">
    <property type="entry name" value="CRISPR-associated endonuclease Cas1, C-terminal domain"/>
    <property type="match status" value="1"/>
</dbReference>
<keyword evidence="4 14" id="KW-0378">Hydrolase</keyword>
<dbReference type="GO" id="GO:0043571">
    <property type="term" value="P:maintenance of CRISPR repeat elements"/>
    <property type="evidence" value="ECO:0007669"/>
    <property type="project" value="UniProtKB-UniRule"/>
</dbReference>
<dbReference type="EC" id="3.1.-.-" evidence="14"/>
<dbReference type="InterPro" id="IPR050646">
    <property type="entry name" value="Cas1"/>
</dbReference>
<keyword evidence="6 14" id="KW-0460">Magnesium</keyword>
<keyword evidence="9 14" id="KW-0051">Antiviral defense</keyword>
<keyword evidence="5" id="KW-0269">Exonuclease</keyword>
<dbReference type="RefSeq" id="WP_013563392.1">
    <property type="nucleotide sequence ID" value="NC_014962.1"/>
</dbReference>
<keyword evidence="18" id="KW-1185">Reference proteome</keyword>
<dbReference type="NCBIfam" id="TIGR00287">
    <property type="entry name" value="cas1"/>
    <property type="match status" value="1"/>
</dbReference>
<comment type="function">
    <text evidence="14">CRISPR (clustered regularly interspaced short palindromic repeat), is an adaptive immune system that provides protection against mobile genetic elements (viruses, transposable elements and conjugative plasmids). CRISPR clusters contain spacers, sequences complementary to antecedent mobile elements, and target invading nucleic acids. CRISPR clusters are transcribed and processed into CRISPR RNA (crRNA). Acts as a dsDNA endonuclease. Involved in the integration of spacer DNA into the CRISPR cassette.</text>
</comment>
<feature type="domain" description="DUF83" evidence="16">
    <location>
        <begin position="111"/>
        <end position="300"/>
    </location>
</feature>
<evidence type="ECO:0000313" key="18">
    <source>
        <dbReference type="Proteomes" id="UP000008631"/>
    </source>
</evidence>
<feature type="region of interest" description="Disordered" evidence="15">
    <location>
        <begin position="1"/>
        <end position="50"/>
    </location>
</feature>
<dbReference type="InterPro" id="IPR042206">
    <property type="entry name" value="CRISPR-assoc_Cas1_C"/>
</dbReference>
<comment type="cofactor">
    <cofactor evidence="14">
        <name>Mg(2+)</name>
        <dbReference type="ChEBI" id="CHEBI:18420"/>
    </cofactor>
    <cofactor evidence="14">
        <name>Mn(2+)</name>
        <dbReference type="ChEBI" id="CHEBI:29035"/>
    </cofactor>
</comment>
<dbReference type="InterPro" id="IPR002729">
    <property type="entry name" value="CRISPR-assoc_Cas1"/>
</dbReference>
<keyword evidence="10 14" id="KW-0238">DNA-binding</keyword>
<protein>
    <recommendedName>
        <fullName evidence="14">CRISPR-associated endonuclease Cas1</fullName>
        <ecNumber evidence="14">3.1.-.-</ecNumber>
    </recommendedName>
</protein>
<dbReference type="InterPro" id="IPR042211">
    <property type="entry name" value="CRISPR-assoc_Cas1_N"/>
</dbReference>